<keyword evidence="1" id="KW-0808">Transferase</keyword>
<dbReference type="InterPro" id="IPR014729">
    <property type="entry name" value="Rossmann-like_a/b/a_fold"/>
</dbReference>
<evidence type="ECO:0000259" key="3">
    <source>
        <dbReference type="Pfam" id="PF01467"/>
    </source>
</evidence>
<dbReference type="InterPro" id="IPR004821">
    <property type="entry name" value="Cyt_trans-like"/>
</dbReference>
<gene>
    <name evidence="4" type="ORF">A3A21_01150</name>
</gene>
<dbReference type="GO" id="GO:0016779">
    <property type="term" value="F:nucleotidyltransferase activity"/>
    <property type="evidence" value="ECO:0007669"/>
    <property type="project" value="UniProtKB-KW"/>
</dbReference>
<evidence type="ECO:0000256" key="1">
    <source>
        <dbReference type="ARBA" id="ARBA00022679"/>
    </source>
</evidence>
<keyword evidence="2" id="KW-0548">Nucleotidyltransferase</keyword>
<dbReference type="InterPro" id="IPR050385">
    <property type="entry name" value="Archaeal_FAD_synthase"/>
</dbReference>
<dbReference type="STRING" id="1798471.A3A21_01150"/>
<dbReference type="NCBIfam" id="TIGR00125">
    <property type="entry name" value="cyt_tran_rel"/>
    <property type="match status" value="1"/>
</dbReference>
<dbReference type="Pfam" id="PF01467">
    <property type="entry name" value="CTP_transf_like"/>
    <property type="match status" value="1"/>
</dbReference>
<protein>
    <recommendedName>
        <fullName evidence="3">Cytidyltransferase-like domain-containing protein</fullName>
    </recommendedName>
</protein>
<dbReference type="AlphaFoldDB" id="A0A1F6BU60"/>
<name>A0A1F6BU60_9BACT</name>
<dbReference type="PANTHER" id="PTHR43793">
    <property type="entry name" value="FAD SYNTHASE"/>
    <property type="match status" value="1"/>
</dbReference>
<evidence type="ECO:0000313" key="5">
    <source>
        <dbReference type="Proteomes" id="UP000176996"/>
    </source>
</evidence>
<comment type="caution">
    <text evidence="4">The sequence shown here is derived from an EMBL/GenBank/DDBJ whole genome shotgun (WGS) entry which is preliminary data.</text>
</comment>
<dbReference type="SUPFAM" id="SSF52374">
    <property type="entry name" value="Nucleotidylyl transferase"/>
    <property type="match status" value="1"/>
</dbReference>
<proteinExistence type="predicted"/>
<accession>A0A1F6BU60</accession>
<dbReference type="Gene3D" id="3.40.50.620">
    <property type="entry name" value="HUPs"/>
    <property type="match status" value="1"/>
</dbReference>
<dbReference type="Proteomes" id="UP000176996">
    <property type="component" value="Unassembled WGS sequence"/>
</dbReference>
<dbReference type="EMBL" id="MFKK01000028">
    <property type="protein sequence ID" value="OGG40312.1"/>
    <property type="molecule type" value="Genomic_DNA"/>
</dbReference>
<evidence type="ECO:0000313" key="4">
    <source>
        <dbReference type="EMBL" id="OGG40312.1"/>
    </source>
</evidence>
<sequence>MKKQHKIKNKKEIEKIAARLKREGKKIVVFNGSFDLLHGGHIQSLEEAKSKGDVLIVLLNSDVSVQSYKSVKRPIVGEKERANMLAALQCVDMIALFDETNPKKLLEKIKPDIYCNGADWGKNCVERSVVEKHGGKIHVLSWKRGLSTSNMIKKILDVYANSPRKAIFVEKTLIKNKKEIALKGFMVFLIPKETNIDVVSKYILAVAKRRVISLSDSYVVGESEEIVLSGREINAKTIKIGERLPRALKIEPHHYARNIKEARQYIQNCS</sequence>
<organism evidence="4 5">
    <name type="scientific">Candidatus Jorgensenbacteria bacterium RIFCSPLOWO2_01_FULL_45_25b</name>
    <dbReference type="NCBI Taxonomy" id="1798471"/>
    <lineage>
        <taxon>Bacteria</taxon>
        <taxon>Candidatus Joergenseniibacteriota</taxon>
    </lineage>
</organism>
<evidence type="ECO:0000256" key="2">
    <source>
        <dbReference type="ARBA" id="ARBA00022695"/>
    </source>
</evidence>
<dbReference type="PANTHER" id="PTHR43793:SF2">
    <property type="entry name" value="BIFUNCTIONAL PROTEIN HLDE"/>
    <property type="match status" value="1"/>
</dbReference>
<feature type="domain" description="Cytidyltransferase-like" evidence="3">
    <location>
        <begin position="29"/>
        <end position="126"/>
    </location>
</feature>
<reference evidence="4 5" key="1">
    <citation type="journal article" date="2016" name="Nat. Commun.">
        <title>Thousands of microbial genomes shed light on interconnected biogeochemical processes in an aquifer system.</title>
        <authorList>
            <person name="Anantharaman K."/>
            <person name="Brown C.T."/>
            <person name="Hug L.A."/>
            <person name="Sharon I."/>
            <person name="Castelle C.J."/>
            <person name="Probst A.J."/>
            <person name="Thomas B.C."/>
            <person name="Singh A."/>
            <person name="Wilkins M.J."/>
            <person name="Karaoz U."/>
            <person name="Brodie E.L."/>
            <person name="Williams K.H."/>
            <person name="Hubbard S.S."/>
            <person name="Banfield J.F."/>
        </authorList>
    </citation>
    <scope>NUCLEOTIDE SEQUENCE [LARGE SCALE GENOMIC DNA]</scope>
</reference>